<dbReference type="SUPFAM" id="SSF53720">
    <property type="entry name" value="ALDH-like"/>
    <property type="match status" value="1"/>
</dbReference>
<keyword evidence="5" id="KW-1185">Reference proteome</keyword>
<dbReference type="Proteomes" id="UP000298246">
    <property type="component" value="Unassembled WGS sequence"/>
</dbReference>
<keyword evidence="2" id="KW-0520">NAD</keyword>
<evidence type="ECO:0000256" key="2">
    <source>
        <dbReference type="ARBA" id="ARBA00023027"/>
    </source>
</evidence>
<dbReference type="InterPro" id="IPR016162">
    <property type="entry name" value="Ald_DH_N"/>
</dbReference>
<dbReference type="Gene3D" id="3.40.605.10">
    <property type="entry name" value="Aldehyde Dehydrogenase, Chain A, domain 1"/>
    <property type="match status" value="1"/>
</dbReference>
<dbReference type="Gene3D" id="3.40.309.10">
    <property type="entry name" value="Aldehyde Dehydrogenase, Chain A, domain 2"/>
    <property type="match status" value="1"/>
</dbReference>
<organism evidence="4 5">
    <name type="scientific">Paenibacillus athensensis</name>
    <dbReference type="NCBI Taxonomy" id="1967502"/>
    <lineage>
        <taxon>Bacteria</taxon>
        <taxon>Bacillati</taxon>
        <taxon>Bacillota</taxon>
        <taxon>Bacilli</taxon>
        <taxon>Bacillales</taxon>
        <taxon>Paenibacillaceae</taxon>
        <taxon>Paenibacillus</taxon>
    </lineage>
</organism>
<dbReference type="EMBL" id="MYFO01000018">
    <property type="protein sequence ID" value="TFE86616.1"/>
    <property type="molecule type" value="Genomic_DNA"/>
</dbReference>
<reference evidence="4 5" key="1">
    <citation type="submission" date="2017-03" db="EMBL/GenBank/DDBJ databases">
        <title>Isolation of Levoglucosan Utilizing Bacteria.</title>
        <authorList>
            <person name="Arya A.S."/>
        </authorList>
    </citation>
    <scope>NUCLEOTIDE SEQUENCE [LARGE SCALE GENOMIC DNA]</scope>
    <source>
        <strain evidence="4 5">MEC069</strain>
    </source>
</reference>
<name>A0A4Y8Q1J1_9BACL</name>
<evidence type="ECO:0000256" key="1">
    <source>
        <dbReference type="ARBA" id="ARBA00023002"/>
    </source>
</evidence>
<dbReference type="Pfam" id="PF00171">
    <property type="entry name" value="Aldedh"/>
    <property type="match status" value="1"/>
</dbReference>
<accession>A0A4Y8Q1J1</accession>
<dbReference type="AlphaFoldDB" id="A0A4Y8Q1J1"/>
<evidence type="ECO:0000313" key="4">
    <source>
        <dbReference type="EMBL" id="TFE86616.1"/>
    </source>
</evidence>
<proteinExistence type="predicted"/>
<dbReference type="NCBIfam" id="NF011927">
    <property type="entry name" value="PRK15398.1"/>
    <property type="match status" value="1"/>
</dbReference>
<dbReference type="OrthoDB" id="9804734at2"/>
<keyword evidence="1" id="KW-0560">Oxidoreductase</keyword>
<feature type="domain" description="Aldehyde dehydrogenase" evidence="3">
    <location>
        <begin position="43"/>
        <end position="440"/>
    </location>
</feature>
<dbReference type="CDD" id="cd07121">
    <property type="entry name" value="ALDH_EutE"/>
    <property type="match status" value="1"/>
</dbReference>
<dbReference type="InterPro" id="IPR012408">
    <property type="entry name" value="Acetald_propionald_DH-rel"/>
</dbReference>
<dbReference type="GO" id="GO:0008774">
    <property type="term" value="F:acetaldehyde dehydrogenase (acetylating) activity"/>
    <property type="evidence" value="ECO:0007669"/>
    <property type="project" value="InterPro"/>
</dbReference>
<evidence type="ECO:0000259" key="3">
    <source>
        <dbReference type="Pfam" id="PF00171"/>
    </source>
</evidence>
<dbReference type="InterPro" id="IPR016161">
    <property type="entry name" value="Ald_DH/histidinol_DH"/>
</dbReference>
<dbReference type="InterPro" id="IPR016163">
    <property type="entry name" value="Ald_DH_C"/>
</dbReference>
<comment type="caution">
    <text evidence="4">The sequence shown here is derived from an EMBL/GenBank/DDBJ whole genome shotgun (WGS) entry which is preliminary data.</text>
</comment>
<protein>
    <submittedName>
        <fullName evidence="4">Aldehyde dehydrogenase EutE</fullName>
    </submittedName>
</protein>
<evidence type="ECO:0000313" key="5">
    <source>
        <dbReference type="Proteomes" id="UP000298246"/>
    </source>
</evidence>
<dbReference type="PIRSF" id="PIRSF036410">
    <property type="entry name" value="EutE_PduP"/>
    <property type="match status" value="1"/>
</dbReference>
<dbReference type="InterPro" id="IPR015590">
    <property type="entry name" value="Aldehyde_DH_dom"/>
</dbReference>
<sequence>MSISEADIRQIVAQVIGKLGGQGLEPSAPAAGPGIAMEHGVFATVDEAVEAAVVAFGEFSHMPGARREAIIGRMRETALAHAEELAELAVKETGLGRVADKIAKNKLAAVKTPGLEDLASSSYTGDDGMTLLEYTPFGVIGSITPTTNPAATIINNGISMIAAGNAVVFNPHPSAKAVSIRAMQLLNQAIVAEGGPRNLLTSVAEPTLETSEALMKHPRINALVVTGGGAVVKAALTSGKKVIAAGPGNPPVVVDETADLAQAGRDIVLGASFDNNVLCTAEKEVFVVESVASSLKAEMIKNGAYEVKGTQLAKLLELILVKMDDKDKYMPNKRYVGKSADLILKEIGVNTNESTKLIIAETADNHPLVYTEMLMPVLPIVRVPNVDAAIQSAIKAEKGNRHTAIMHSQNIRNLTKMAKALQATIFVKNGPSYAGLGFGGEGYTTLTIAGPTGEGLTSARTFTRKRRCVLVDGFRIV</sequence>
<dbReference type="PANTHER" id="PTHR11699">
    <property type="entry name" value="ALDEHYDE DEHYDROGENASE-RELATED"/>
    <property type="match status" value="1"/>
</dbReference>
<gene>
    <name evidence="4" type="ORF">B5M42_14655</name>
</gene>